<organism evidence="4 5">
    <name type="scientific">Desulfovibrio litoralis DSM 11393</name>
    <dbReference type="NCBI Taxonomy" id="1121455"/>
    <lineage>
        <taxon>Bacteria</taxon>
        <taxon>Pseudomonadati</taxon>
        <taxon>Thermodesulfobacteriota</taxon>
        <taxon>Desulfovibrionia</taxon>
        <taxon>Desulfovibrionales</taxon>
        <taxon>Desulfovibrionaceae</taxon>
        <taxon>Desulfovibrio</taxon>
    </lineage>
</organism>
<dbReference type="EMBL" id="FRDI01000004">
    <property type="protein sequence ID" value="SHN60263.1"/>
    <property type="molecule type" value="Genomic_DNA"/>
</dbReference>
<dbReference type="OrthoDB" id="9761969at2"/>
<dbReference type="PROSITE" id="PS00893">
    <property type="entry name" value="NUDIX_BOX"/>
    <property type="match status" value="1"/>
</dbReference>
<dbReference type="InterPro" id="IPR020084">
    <property type="entry name" value="NUDIX_hydrolase_CS"/>
</dbReference>
<dbReference type="InterPro" id="IPR015797">
    <property type="entry name" value="NUDIX_hydrolase-like_dom_sf"/>
</dbReference>
<evidence type="ECO:0000313" key="4">
    <source>
        <dbReference type="EMBL" id="SHN60263.1"/>
    </source>
</evidence>
<dbReference type="Gene3D" id="3.90.79.10">
    <property type="entry name" value="Nucleoside Triphosphate Pyrophosphohydrolase"/>
    <property type="match status" value="1"/>
</dbReference>
<accession>A0A1M7SP20</accession>
<evidence type="ECO:0000256" key="2">
    <source>
        <dbReference type="RuleBase" id="RU003476"/>
    </source>
</evidence>
<dbReference type="RefSeq" id="WP_072696791.1">
    <property type="nucleotide sequence ID" value="NZ_FRDI01000004.1"/>
</dbReference>
<dbReference type="Pfam" id="PF00293">
    <property type="entry name" value="NUDIX"/>
    <property type="match status" value="1"/>
</dbReference>
<proteinExistence type="inferred from homology"/>
<protein>
    <submittedName>
        <fullName evidence="4">8-oxo-dGTP diphosphatase</fullName>
    </submittedName>
</protein>
<dbReference type="PROSITE" id="PS51462">
    <property type="entry name" value="NUDIX"/>
    <property type="match status" value="1"/>
</dbReference>
<dbReference type="PANTHER" id="PTHR43736:SF1">
    <property type="entry name" value="DIHYDRONEOPTERIN TRIPHOSPHATE DIPHOSPHATASE"/>
    <property type="match status" value="1"/>
</dbReference>
<evidence type="ECO:0000259" key="3">
    <source>
        <dbReference type="PROSITE" id="PS51462"/>
    </source>
</evidence>
<feature type="domain" description="Nudix hydrolase" evidence="3">
    <location>
        <begin position="19"/>
        <end position="155"/>
    </location>
</feature>
<dbReference type="InterPro" id="IPR000086">
    <property type="entry name" value="NUDIX_hydrolase_dom"/>
</dbReference>
<evidence type="ECO:0000256" key="1">
    <source>
        <dbReference type="ARBA" id="ARBA00022801"/>
    </source>
</evidence>
<evidence type="ECO:0000313" key="5">
    <source>
        <dbReference type="Proteomes" id="UP000186469"/>
    </source>
</evidence>
<sequence length="158" mass="18076">MNNKIFCPKCNSVLQEYKNPALTVDIIVYTLDQKILLIERINPPHGLAIPGGFVDYGETTEHAALRELKEETGIDINNNNTKQHINKNLTLFGVYSDPKRDPRQHTVSIVYYIKLNKELKIIAADDAKTATFFSVKDLPQNLAFDHKKILFDFINFIN</sequence>
<dbReference type="SUPFAM" id="SSF55811">
    <property type="entry name" value="Nudix"/>
    <property type="match status" value="1"/>
</dbReference>
<dbReference type="Proteomes" id="UP000186469">
    <property type="component" value="Unassembled WGS sequence"/>
</dbReference>
<dbReference type="STRING" id="1121455.SAMN02745728_01107"/>
<keyword evidence="1 2" id="KW-0378">Hydrolase</keyword>
<dbReference type="PRINTS" id="PR00502">
    <property type="entry name" value="NUDIXFAMILY"/>
</dbReference>
<dbReference type="PANTHER" id="PTHR43736">
    <property type="entry name" value="ADP-RIBOSE PYROPHOSPHATASE"/>
    <property type="match status" value="1"/>
</dbReference>
<dbReference type="GO" id="GO:0016787">
    <property type="term" value="F:hydrolase activity"/>
    <property type="evidence" value="ECO:0007669"/>
    <property type="project" value="UniProtKB-KW"/>
</dbReference>
<comment type="similarity">
    <text evidence="2">Belongs to the Nudix hydrolase family.</text>
</comment>
<keyword evidence="5" id="KW-1185">Reference proteome</keyword>
<dbReference type="InterPro" id="IPR020476">
    <property type="entry name" value="Nudix_hydrolase"/>
</dbReference>
<gene>
    <name evidence="4" type="ORF">SAMN02745728_01107</name>
</gene>
<name>A0A1M7SP20_9BACT</name>
<dbReference type="CDD" id="cd18873">
    <property type="entry name" value="NUDIX_NadM_like"/>
    <property type="match status" value="1"/>
</dbReference>
<reference evidence="4 5" key="1">
    <citation type="submission" date="2016-12" db="EMBL/GenBank/DDBJ databases">
        <authorList>
            <person name="Song W.-J."/>
            <person name="Kurnit D.M."/>
        </authorList>
    </citation>
    <scope>NUCLEOTIDE SEQUENCE [LARGE SCALE GENOMIC DNA]</scope>
    <source>
        <strain evidence="4 5">DSM 11393</strain>
    </source>
</reference>
<dbReference type="AlphaFoldDB" id="A0A1M7SP20"/>